<dbReference type="Gene3D" id="3.40.980.10">
    <property type="entry name" value="MoaB/Mog-like domain"/>
    <property type="match status" value="1"/>
</dbReference>
<dbReference type="InterPro" id="IPR001453">
    <property type="entry name" value="MoaB/Mog_dom"/>
</dbReference>
<organism evidence="2">
    <name type="scientific">marine metagenome</name>
    <dbReference type="NCBI Taxonomy" id="408172"/>
    <lineage>
        <taxon>unclassified sequences</taxon>
        <taxon>metagenomes</taxon>
        <taxon>ecological metagenomes</taxon>
    </lineage>
</organism>
<evidence type="ECO:0000313" key="2">
    <source>
        <dbReference type="EMBL" id="SVD00241.1"/>
    </source>
</evidence>
<dbReference type="PANTHER" id="PTHR13939">
    <property type="entry name" value="NICOTINAMIDE-NUCLEOTIDE AMIDOHYDROLASE PNCC"/>
    <property type="match status" value="1"/>
</dbReference>
<accession>A0A382RUA9</accession>
<dbReference type="SUPFAM" id="SSF53218">
    <property type="entry name" value="Molybdenum cofactor biosynthesis proteins"/>
    <property type="match status" value="1"/>
</dbReference>
<name>A0A382RUA9_9ZZZZ</name>
<dbReference type="EMBL" id="UINC01123636">
    <property type="protein sequence ID" value="SVD00241.1"/>
    <property type="molecule type" value="Genomic_DNA"/>
</dbReference>
<dbReference type="SMART" id="SM00852">
    <property type="entry name" value="MoCF_biosynth"/>
    <property type="match status" value="1"/>
</dbReference>
<dbReference type="CDD" id="cd00885">
    <property type="entry name" value="cinA"/>
    <property type="match status" value="1"/>
</dbReference>
<dbReference type="PANTHER" id="PTHR13939:SF0">
    <property type="entry name" value="NMN AMIDOHYDROLASE-LIKE PROTEIN YFAY"/>
    <property type="match status" value="1"/>
</dbReference>
<reference evidence="2" key="1">
    <citation type="submission" date="2018-05" db="EMBL/GenBank/DDBJ databases">
        <authorList>
            <person name="Lanie J.A."/>
            <person name="Ng W.-L."/>
            <person name="Kazmierczak K.M."/>
            <person name="Andrzejewski T.M."/>
            <person name="Davidsen T.M."/>
            <person name="Wayne K.J."/>
            <person name="Tettelin H."/>
            <person name="Glass J.I."/>
            <person name="Rusch D."/>
            <person name="Podicherti R."/>
            <person name="Tsui H.-C.T."/>
            <person name="Winkler M.E."/>
        </authorList>
    </citation>
    <scope>NUCLEOTIDE SEQUENCE</scope>
</reference>
<dbReference type="InterPro" id="IPR036425">
    <property type="entry name" value="MoaB/Mog-like_dom_sf"/>
</dbReference>
<dbReference type="InterPro" id="IPR056596">
    <property type="entry name" value="FLAD1_M"/>
</dbReference>
<feature type="domain" description="MoaB/Mog" evidence="1">
    <location>
        <begin position="7"/>
        <end position="167"/>
    </location>
</feature>
<sequence length="248" mass="27924">MALFSAGIIVIGDEILSGRTKDTNSNFIANHLIQSGIKLVEIRIIEDKEAIIIDTVLQFNKKYDYVFTTGGIGPTHDDITSESIAKAFNKKYEFHSEAFNILKKYYPEGEFNEGRQRMAKMPTGVDLIYNPLTVAPGFKIENVFVFPGVPEIMQRMFLQILENLKKGSPKKILTINTNLYESTIALFLNDIQKKFSECSIGSYPYFNFIAKKGGVNIVVSSWTMESLDDVVLEIQKMIRLKGGKSSIV</sequence>
<dbReference type="Pfam" id="PF24102">
    <property type="entry name" value="FLAD1_M"/>
    <property type="match status" value="1"/>
</dbReference>
<dbReference type="AlphaFoldDB" id="A0A382RUA9"/>
<evidence type="ECO:0000259" key="1">
    <source>
        <dbReference type="SMART" id="SM00852"/>
    </source>
</evidence>
<gene>
    <name evidence="2" type="ORF">METZ01_LOCUS353095</name>
</gene>
<proteinExistence type="predicted"/>
<protein>
    <recommendedName>
        <fullName evidence="1">MoaB/Mog domain-containing protein</fullName>
    </recommendedName>
</protein>
<dbReference type="InterPro" id="IPR050101">
    <property type="entry name" value="CinA"/>
</dbReference>
<dbReference type="Pfam" id="PF00994">
    <property type="entry name" value="MoCF_biosynth"/>
    <property type="match status" value="1"/>
</dbReference>